<evidence type="ECO:0000313" key="3">
    <source>
        <dbReference type="EMBL" id="RXH99590.1"/>
    </source>
</evidence>
<feature type="region of interest" description="Disordered" evidence="1">
    <location>
        <begin position="45"/>
        <end position="64"/>
    </location>
</feature>
<comment type="caution">
    <text evidence="3">The sequence shown here is derived from an EMBL/GenBank/DDBJ whole genome shotgun (WGS) entry which is preliminary data.</text>
</comment>
<evidence type="ECO:0000256" key="2">
    <source>
        <dbReference type="SAM" id="Phobius"/>
    </source>
</evidence>
<accession>A0A498JW22</accession>
<sequence length="89" mass="9929">MYRTFGLLDCGCAVVRLCGFALSSWIMFVNWFSYNVKITAMGRKKEEESGASTKAKSAGKHASKDWEKENITVSAMLASMDLKPDKPEK</sequence>
<keyword evidence="2" id="KW-0472">Membrane</keyword>
<dbReference type="AlphaFoldDB" id="A0A498JW22"/>
<reference evidence="3 4" key="1">
    <citation type="submission" date="2018-10" db="EMBL/GenBank/DDBJ databases">
        <title>A high-quality apple genome assembly.</title>
        <authorList>
            <person name="Hu J."/>
        </authorList>
    </citation>
    <scope>NUCLEOTIDE SEQUENCE [LARGE SCALE GENOMIC DNA]</scope>
    <source>
        <strain evidence="4">cv. HFTH1</strain>
        <tissue evidence="3">Young leaf</tissue>
    </source>
</reference>
<keyword evidence="2" id="KW-0812">Transmembrane</keyword>
<gene>
    <name evidence="3" type="ORF">DVH24_021392</name>
</gene>
<organism evidence="3 4">
    <name type="scientific">Malus domestica</name>
    <name type="common">Apple</name>
    <name type="synonym">Pyrus malus</name>
    <dbReference type="NCBI Taxonomy" id="3750"/>
    <lineage>
        <taxon>Eukaryota</taxon>
        <taxon>Viridiplantae</taxon>
        <taxon>Streptophyta</taxon>
        <taxon>Embryophyta</taxon>
        <taxon>Tracheophyta</taxon>
        <taxon>Spermatophyta</taxon>
        <taxon>Magnoliopsida</taxon>
        <taxon>eudicotyledons</taxon>
        <taxon>Gunneridae</taxon>
        <taxon>Pentapetalae</taxon>
        <taxon>rosids</taxon>
        <taxon>fabids</taxon>
        <taxon>Rosales</taxon>
        <taxon>Rosaceae</taxon>
        <taxon>Amygdaloideae</taxon>
        <taxon>Maleae</taxon>
        <taxon>Malus</taxon>
    </lineage>
</organism>
<evidence type="ECO:0000313" key="4">
    <source>
        <dbReference type="Proteomes" id="UP000290289"/>
    </source>
</evidence>
<keyword evidence="2" id="KW-1133">Transmembrane helix</keyword>
<dbReference type="Proteomes" id="UP000290289">
    <property type="component" value="Chromosome 5"/>
</dbReference>
<proteinExistence type="predicted"/>
<dbReference type="EMBL" id="RDQH01000331">
    <property type="protein sequence ID" value="RXH99590.1"/>
    <property type="molecule type" value="Genomic_DNA"/>
</dbReference>
<name>A0A498JW22_MALDO</name>
<evidence type="ECO:0000256" key="1">
    <source>
        <dbReference type="SAM" id="MobiDB-lite"/>
    </source>
</evidence>
<dbReference type="STRING" id="3750.A0A498JW22"/>
<protein>
    <submittedName>
        <fullName evidence="3">Uncharacterized protein</fullName>
    </submittedName>
</protein>
<feature type="transmembrane region" description="Helical" evidence="2">
    <location>
        <begin position="13"/>
        <end position="34"/>
    </location>
</feature>
<keyword evidence="4" id="KW-1185">Reference proteome</keyword>